<comment type="caution">
    <text evidence="1">The sequence shown here is derived from an EMBL/GenBank/DDBJ whole genome shotgun (WGS) entry which is preliminary data.</text>
</comment>
<organism evidence="1 2">
    <name type="scientific">Lasiodiplodia mahajangana</name>
    <dbReference type="NCBI Taxonomy" id="1108764"/>
    <lineage>
        <taxon>Eukaryota</taxon>
        <taxon>Fungi</taxon>
        <taxon>Dikarya</taxon>
        <taxon>Ascomycota</taxon>
        <taxon>Pezizomycotina</taxon>
        <taxon>Dothideomycetes</taxon>
        <taxon>Dothideomycetes incertae sedis</taxon>
        <taxon>Botryosphaeriales</taxon>
        <taxon>Botryosphaeriaceae</taxon>
        <taxon>Lasiodiplodia</taxon>
    </lineage>
</organism>
<dbReference type="EMBL" id="JAPUUL010000107">
    <property type="protein sequence ID" value="KAJ8132596.1"/>
    <property type="molecule type" value="Genomic_DNA"/>
</dbReference>
<evidence type="ECO:0000313" key="2">
    <source>
        <dbReference type="Proteomes" id="UP001153332"/>
    </source>
</evidence>
<sequence>MHANTTTSLDIKTSATKSTRNMADDRVALVIGPLIATMLRLGIYLTARQGANRGVGLALVKALIESGYRVWGSVRPQTIADASVGDLRETGAQTVEIDYTDEKTILKAAKFLEKSEKHLDLLVNCGGVNTKPRQWDGGEAASLVLEKFKVMALGPFLATLHFLPLLKKCDLGKVLNISSDLASIAGTDGGRLSYRMAKAALNQQTASLAADFKEKGINVALVAVHPGRVPTRMSGGSGTDDLVKSVRCMVKIAKDLDMQTSGRYLKYDGSELPW</sequence>
<reference evidence="1" key="1">
    <citation type="submission" date="2022-12" db="EMBL/GenBank/DDBJ databases">
        <title>Genome Sequence of Lasiodiplodia mahajangana.</title>
        <authorList>
            <person name="Buettner E."/>
        </authorList>
    </citation>
    <scope>NUCLEOTIDE SEQUENCE</scope>
    <source>
        <strain evidence="1">VT137</strain>
    </source>
</reference>
<protein>
    <submittedName>
        <fullName evidence="1">Uncharacterized protein</fullName>
    </submittedName>
</protein>
<evidence type="ECO:0000313" key="1">
    <source>
        <dbReference type="EMBL" id="KAJ8132596.1"/>
    </source>
</evidence>
<keyword evidence="2" id="KW-1185">Reference proteome</keyword>
<dbReference type="Proteomes" id="UP001153332">
    <property type="component" value="Unassembled WGS sequence"/>
</dbReference>
<accession>A0ACC2JYP8</accession>
<gene>
    <name evidence="1" type="ORF">O1611_g1027</name>
</gene>
<proteinExistence type="predicted"/>
<name>A0ACC2JYP8_9PEZI</name>